<reference evidence="1" key="1">
    <citation type="submission" date="2020-05" db="EMBL/GenBank/DDBJ databases">
        <title>WGS assembly of Panicum virgatum.</title>
        <authorList>
            <person name="Lovell J.T."/>
            <person name="Jenkins J."/>
            <person name="Shu S."/>
            <person name="Juenger T.E."/>
            <person name="Schmutz J."/>
        </authorList>
    </citation>
    <scope>NUCLEOTIDE SEQUENCE</scope>
    <source>
        <strain evidence="1">AP13</strain>
    </source>
</reference>
<evidence type="ECO:0000313" key="1">
    <source>
        <dbReference type="EMBL" id="KAG2609172.1"/>
    </source>
</evidence>
<keyword evidence="2" id="KW-1185">Reference proteome</keyword>
<evidence type="ECO:0000313" key="2">
    <source>
        <dbReference type="Proteomes" id="UP000823388"/>
    </source>
</evidence>
<gene>
    <name evidence="1" type="ORF">PVAP13_4KG142053</name>
</gene>
<dbReference type="Proteomes" id="UP000823388">
    <property type="component" value="Chromosome 4K"/>
</dbReference>
<accession>A0A8T0TBM5</accession>
<name>A0A8T0TBM5_PANVG</name>
<comment type="caution">
    <text evidence="1">The sequence shown here is derived from an EMBL/GenBank/DDBJ whole genome shotgun (WGS) entry which is preliminary data.</text>
</comment>
<dbReference type="AlphaFoldDB" id="A0A8T0TBM5"/>
<proteinExistence type="predicted"/>
<organism evidence="1 2">
    <name type="scientific">Panicum virgatum</name>
    <name type="common">Blackwell switchgrass</name>
    <dbReference type="NCBI Taxonomy" id="38727"/>
    <lineage>
        <taxon>Eukaryota</taxon>
        <taxon>Viridiplantae</taxon>
        <taxon>Streptophyta</taxon>
        <taxon>Embryophyta</taxon>
        <taxon>Tracheophyta</taxon>
        <taxon>Spermatophyta</taxon>
        <taxon>Magnoliopsida</taxon>
        <taxon>Liliopsida</taxon>
        <taxon>Poales</taxon>
        <taxon>Poaceae</taxon>
        <taxon>PACMAD clade</taxon>
        <taxon>Panicoideae</taxon>
        <taxon>Panicodae</taxon>
        <taxon>Paniceae</taxon>
        <taxon>Panicinae</taxon>
        <taxon>Panicum</taxon>
        <taxon>Panicum sect. Hiantes</taxon>
    </lineage>
</organism>
<dbReference type="EMBL" id="CM029043">
    <property type="protein sequence ID" value="KAG2609172.1"/>
    <property type="molecule type" value="Genomic_DNA"/>
</dbReference>
<protein>
    <submittedName>
        <fullName evidence="1">Uncharacterized protein</fullName>
    </submittedName>
</protein>
<sequence>MLTGSPPPPGPPPPPPPLPCYPVFFSVHVLEGAAMDVSSSCSNPPPQPVDRVWWRADIAFALCGLHAEGVEGGELTPAPSVVALAHQLPLCGGELTSTLGSSSMSSPVKMEMQ</sequence>